<evidence type="ECO:0000313" key="1">
    <source>
        <dbReference type="EMBL" id="MCW2282217.1"/>
    </source>
</evidence>
<comment type="caution">
    <text evidence="1">The sequence shown here is derived from an EMBL/GenBank/DDBJ whole genome shotgun (WGS) entry which is preliminary data.</text>
</comment>
<name>A0AAW5TS74_9LACT</name>
<dbReference type="Proteomes" id="UP001207687">
    <property type="component" value="Unassembled WGS sequence"/>
</dbReference>
<dbReference type="EMBL" id="JAOQNN010000003">
    <property type="protein sequence ID" value="MCW2282217.1"/>
    <property type="molecule type" value="Genomic_DNA"/>
</dbReference>
<sequence>MQKTIHSGSLKGFYIIDPNWTKKELEDFLKQIKSSQEQKLSNFHK</sequence>
<organism evidence="1 2">
    <name type="scientific">Lactococcus lactis</name>
    <dbReference type="NCBI Taxonomy" id="1358"/>
    <lineage>
        <taxon>Bacteria</taxon>
        <taxon>Bacillati</taxon>
        <taxon>Bacillota</taxon>
        <taxon>Bacilli</taxon>
        <taxon>Lactobacillales</taxon>
        <taxon>Streptococcaceae</taxon>
        <taxon>Lactococcus</taxon>
    </lineage>
</organism>
<dbReference type="AlphaFoldDB" id="A0AAW5TS74"/>
<gene>
    <name evidence="1" type="ORF">M2256_002762</name>
</gene>
<protein>
    <submittedName>
        <fullName evidence="1">Uncharacterized protein</fullName>
    </submittedName>
</protein>
<evidence type="ECO:0000313" key="2">
    <source>
        <dbReference type="Proteomes" id="UP001207687"/>
    </source>
</evidence>
<proteinExistence type="predicted"/>
<reference evidence="1" key="1">
    <citation type="submission" date="2023-08" db="EMBL/GenBank/DDBJ databases">
        <title>Genomic analyses of the natural microbiome of Caenorhabditis elegans.</title>
        <authorList>
            <person name="Samuel B."/>
        </authorList>
    </citation>
    <scope>NUCLEOTIDE SEQUENCE</scope>
    <source>
        <strain evidence="1">BIGb0220</strain>
    </source>
</reference>
<dbReference type="RefSeq" id="WP_260317596.1">
    <property type="nucleotide sequence ID" value="NZ_CP157496.1"/>
</dbReference>
<accession>A0AAW5TS74</accession>